<dbReference type="GO" id="GO:0003714">
    <property type="term" value="F:transcription corepressor activity"/>
    <property type="evidence" value="ECO:0007669"/>
    <property type="project" value="TreeGrafter"/>
</dbReference>
<feature type="compositionally biased region" description="Basic residues" evidence="11">
    <location>
        <begin position="534"/>
        <end position="548"/>
    </location>
</feature>
<feature type="compositionally biased region" description="Basic and acidic residues" evidence="11">
    <location>
        <begin position="618"/>
        <end position="630"/>
    </location>
</feature>
<dbReference type="GO" id="GO:0005634">
    <property type="term" value="C:nucleus"/>
    <property type="evidence" value="ECO:0007669"/>
    <property type="project" value="UniProtKB-SubCell"/>
</dbReference>
<name>A0AA36MBV1_CYLNA</name>
<proteinExistence type="predicted"/>
<evidence type="ECO:0000313" key="17">
    <source>
        <dbReference type="Proteomes" id="UP001176961"/>
    </source>
</evidence>
<dbReference type="InterPro" id="IPR017884">
    <property type="entry name" value="SANT_dom"/>
</dbReference>
<sequence>MTSMSVQLSAQNIACRLMTEDGEHSRSPDECAQAGLWEVEPLYYSIPGRSDRSRRGKAYRKRSDGEICCFEAHDGIIYKPGDNVYIETTSADPYIVGSITLFKMTKRDMLSVKISRFYRPEDVPEISLSLIAQERMEMDFAEEPSPEALSRELFTSDTTTFHSIASLRGKCEIAFVKDIRSLGECDLTKENTFFSCLSYNQESSRLASVQGEIRVGASYQARLPAEATCSVADEPDRDELLYRPGMIDPGTEDKYIKLARSFRMFAMMETRMLDTEKHSRVSDLLFDDALTTLHRCGYKFDEALKEMNANDKLLSADANFMTVEDTKKFCKGIKTIGKNFVRISRELLPLHSRDQLVGFYYLWKKTSDAVKPKPLSRQRNQVACIKRNSKNSQSKTSRPASTELLDYASASEGEMEGLESEKASQYACHHCYGSKSRDWHHAGRDGLLLCTDCRLFYKKYGQLRPVDRPSTVPPCLFKRSPSSGDIDEDSGVRTRAGKKERRRTPSMGEERRSPSQAASVHEFDLDKVPVSKTKNGKRKRANHLHHHNGLPNNNNSKKKREDVDEDSSSGKEEAPAEEKPAPATNVKKEEDVVEQTNPLDANVHEEPPQPTVNNEATSELKKELESGKPLEKLEQVAKMVEEIKPENTGAEEPKKEEKLFDDIDSDENDENVANVISDDNTWKHGDQEACTSKNAIFVQSIVRPCGQMCARTDLSYRMPSDCEWAKRKREKKEKAAAVAAAAAQQQPHTPTQPKKPDFNGVIPGGLADLSRMAAMNGQMHMFSGMDPMTVAMMQQMQQAQLMEAQQHAAAQQQHMMKLEMQRQLAAAGRIPMMPFMDQRMAAAAAASGLSFMPTQQPTDMQRFQMEMMQAQQMAGAMGNAMGPPQGLASPELQALMMQMMMANQMNMPQMAPPSLQAPNAMSAGLPPNLGLHPALIPSSQANGLMASSDMMRRLQQEGFPMRPQ</sequence>
<feature type="compositionally biased region" description="Low complexity" evidence="11">
    <location>
        <begin position="739"/>
        <end position="752"/>
    </location>
</feature>
<dbReference type="InterPro" id="IPR001005">
    <property type="entry name" value="SANT/Myb"/>
</dbReference>
<dbReference type="SMART" id="SM01189">
    <property type="entry name" value="ELM2"/>
    <property type="match status" value="1"/>
</dbReference>
<dbReference type="InterPro" id="IPR000679">
    <property type="entry name" value="Znf_GATA"/>
</dbReference>
<gene>
    <name evidence="16" type="ORF">CYNAS_LOCUS18349</name>
</gene>
<dbReference type="InterPro" id="IPR000949">
    <property type="entry name" value="ELM2_dom"/>
</dbReference>
<dbReference type="GO" id="GO:0008270">
    <property type="term" value="F:zinc ion binding"/>
    <property type="evidence" value="ECO:0007669"/>
    <property type="project" value="UniProtKB-KW"/>
</dbReference>
<keyword evidence="7" id="KW-0238">DNA-binding</keyword>
<evidence type="ECO:0000256" key="11">
    <source>
        <dbReference type="SAM" id="MobiDB-lite"/>
    </source>
</evidence>
<dbReference type="SUPFAM" id="SSF46689">
    <property type="entry name" value="Homeodomain-like"/>
    <property type="match status" value="1"/>
</dbReference>
<dbReference type="InterPro" id="IPR009057">
    <property type="entry name" value="Homeodomain-like_sf"/>
</dbReference>
<dbReference type="CDD" id="cd00202">
    <property type="entry name" value="ZnF_GATA"/>
    <property type="match status" value="1"/>
</dbReference>
<dbReference type="Proteomes" id="UP001176961">
    <property type="component" value="Unassembled WGS sequence"/>
</dbReference>
<dbReference type="PROSITE" id="PS51293">
    <property type="entry name" value="SANT"/>
    <property type="match status" value="1"/>
</dbReference>
<evidence type="ECO:0000259" key="15">
    <source>
        <dbReference type="PROSITE" id="PS51293"/>
    </source>
</evidence>
<feature type="region of interest" description="Disordered" evidence="11">
    <location>
        <begin position="739"/>
        <end position="760"/>
    </location>
</feature>
<dbReference type="Pfam" id="PF00320">
    <property type="entry name" value="GATA"/>
    <property type="match status" value="1"/>
</dbReference>
<evidence type="ECO:0000256" key="3">
    <source>
        <dbReference type="ARBA" id="ARBA00022723"/>
    </source>
</evidence>
<dbReference type="Pfam" id="PF01448">
    <property type="entry name" value="ELM2"/>
    <property type="match status" value="1"/>
</dbReference>
<feature type="compositionally biased region" description="Basic and acidic residues" evidence="11">
    <location>
        <begin position="643"/>
        <end position="661"/>
    </location>
</feature>
<feature type="compositionally biased region" description="Basic and acidic residues" evidence="11">
    <location>
        <begin position="568"/>
        <end position="590"/>
    </location>
</feature>
<comment type="subcellular location">
    <subcellularLocation>
        <location evidence="1">Nucleus</location>
    </subcellularLocation>
</comment>
<keyword evidence="9" id="KW-0539">Nucleus</keyword>
<dbReference type="PANTHER" id="PTHR13859:SF11">
    <property type="entry name" value="GRUNGE, ISOFORM J"/>
    <property type="match status" value="1"/>
</dbReference>
<dbReference type="GO" id="GO:0043565">
    <property type="term" value="F:sequence-specific DNA binding"/>
    <property type="evidence" value="ECO:0007669"/>
    <property type="project" value="InterPro"/>
</dbReference>
<feature type="domain" description="SANT" evidence="15">
    <location>
        <begin position="322"/>
        <end position="368"/>
    </location>
</feature>
<dbReference type="FunFam" id="2.30.30.490:FF:000023">
    <property type="entry name" value="Egg-laying defective protein 27"/>
    <property type="match status" value="1"/>
</dbReference>
<dbReference type="PROSITE" id="PS50114">
    <property type="entry name" value="GATA_ZN_FINGER_2"/>
    <property type="match status" value="1"/>
</dbReference>
<keyword evidence="8" id="KW-0804">Transcription</keyword>
<dbReference type="Gene3D" id="1.10.10.60">
    <property type="entry name" value="Homeodomain-like"/>
    <property type="match status" value="1"/>
</dbReference>
<keyword evidence="5" id="KW-0862">Zinc</keyword>
<dbReference type="Pfam" id="PF01426">
    <property type="entry name" value="BAH"/>
    <property type="match status" value="1"/>
</dbReference>
<keyword evidence="2" id="KW-0678">Repressor</keyword>
<reference evidence="16" key="1">
    <citation type="submission" date="2023-07" db="EMBL/GenBank/DDBJ databases">
        <authorList>
            <consortium name="CYATHOMIX"/>
        </authorList>
    </citation>
    <scope>NUCLEOTIDE SEQUENCE</scope>
    <source>
        <strain evidence="16">N/A</strain>
    </source>
</reference>
<protein>
    <recommendedName>
        <fullName evidence="18">GATA zinc finger</fullName>
    </recommendedName>
</protein>
<dbReference type="FunFam" id="1.10.10.60:FF:000012">
    <property type="entry name" value="Metastasis-associated 1 family, member 3"/>
    <property type="match status" value="1"/>
</dbReference>
<organism evidence="16 17">
    <name type="scientific">Cylicocyclus nassatus</name>
    <name type="common">Nematode worm</name>
    <dbReference type="NCBI Taxonomy" id="53992"/>
    <lineage>
        <taxon>Eukaryota</taxon>
        <taxon>Metazoa</taxon>
        <taxon>Ecdysozoa</taxon>
        <taxon>Nematoda</taxon>
        <taxon>Chromadorea</taxon>
        <taxon>Rhabditida</taxon>
        <taxon>Rhabditina</taxon>
        <taxon>Rhabditomorpha</taxon>
        <taxon>Strongyloidea</taxon>
        <taxon>Strongylidae</taxon>
        <taxon>Cylicocyclus</taxon>
    </lineage>
</organism>
<evidence type="ECO:0000256" key="10">
    <source>
        <dbReference type="PROSITE-ProRule" id="PRU00094"/>
    </source>
</evidence>
<dbReference type="InterPro" id="IPR043151">
    <property type="entry name" value="BAH_sf"/>
</dbReference>
<evidence type="ECO:0000259" key="12">
    <source>
        <dbReference type="PROSITE" id="PS50114"/>
    </source>
</evidence>
<feature type="domain" description="BAH" evidence="13">
    <location>
        <begin position="76"/>
        <end position="210"/>
    </location>
</feature>
<evidence type="ECO:0000256" key="1">
    <source>
        <dbReference type="ARBA" id="ARBA00004123"/>
    </source>
</evidence>
<feature type="domain" description="ELM2" evidence="14">
    <location>
        <begin position="211"/>
        <end position="311"/>
    </location>
</feature>
<accession>A0AA36MBV1</accession>
<evidence type="ECO:0000256" key="7">
    <source>
        <dbReference type="ARBA" id="ARBA00023125"/>
    </source>
</evidence>
<dbReference type="Gene3D" id="2.30.30.490">
    <property type="match status" value="1"/>
</dbReference>
<dbReference type="AlphaFoldDB" id="A0AA36MBV1"/>
<feature type="compositionally biased region" description="Basic residues" evidence="11">
    <location>
        <begin position="495"/>
        <end position="504"/>
    </location>
</feature>
<evidence type="ECO:0000259" key="14">
    <source>
        <dbReference type="PROSITE" id="PS51156"/>
    </source>
</evidence>
<dbReference type="PROSITE" id="PS51038">
    <property type="entry name" value="BAH"/>
    <property type="match status" value="1"/>
</dbReference>
<dbReference type="Gene3D" id="4.10.1240.50">
    <property type="match status" value="1"/>
</dbReference>
<dbReference type="SMART" id="SM00439">
    <property type="entry name" value="BAH"/>
    <property type="match status" value="1"/>
</dbReference>
<keyword evidence="6" id="KW-0805">Transcription regulation</keyword>
<evidence type="ECO:0000259" key="13">
    <source>
        <dbReference type="PROSITE" id="PS51038"/>
    </source>
</evidence>
<dbReference type="SMART" id="SM00401">
    <property type="entry name" value="ZnF_GATA"/>
    <property type="match status" value="1"/>
</dbReference>
<evidence type="ECO:0000256" key="5">
    <source>
        <dbReference type="ARBA" id="ARBA00022833"/>
    </source>
</evidence>
<feature type="region of interest" description="Disordered" evidence="11">
    <location>
        <begin position="468"/>
        <end position="630"/>
    </location>
</feature>
<evidence type="ECO:0000256" key="9">
    <source>
        <dbReference type="ARBA" id="ARBA00023242"/>
    </source>
</evidence>
<dbReference type="EMBL" id="CATQJL010000316">
    <property type="protein sequence ID" value="CAJ0606366.1"/>
    <property type="molecule type" value="Genomic_DNA"/>
</dbReference>
<dbReference type="InterPro" id="IPR001025">
    <property type="entry name" value="BAH_dom"/>
</dbReference>
<dbReference type="GO" id="GO:0003682">
    <property type="term" value="F:chromatin binding"/>
    <property type="evidence" value="ECO:0007669"/>
    <property type="project" value="InterPro"/>
</dbReference>
<dbReference type="Gene3D" id="3.30.50.10">
    <property type="entry name" value="Erythroid Transcription Factor GATA-1, subunit A"/>
    <property type="match status" value="1"/>
</dbReference>
<evidence type="ECO:0000313" key="16">
    <source>
        <dbReference type="EMBL" id="CAJ0606366.1"/>
    </source>
</evidence>
<dbReference type="PANTHER" id="PTHR13859">
    <property type="entry name" value="ATROPHIN-RELATED"/>
    <property type="match status" value="1"/>
</dbReference>
<keyword evidence="3" id="KW-0479">Metal-binding</keyword>
<dbReference type="InterPro" id="IPR013088">
    <property type="entry name" value="Znf_NHR/GATA"/>
</dbReference>
<dbReference type="SUPFAM" id="SSF57716">
    <property type="entry name" value="Glucocorticoid receptor-like (DNA-binding domain)"/>
    <property type="match status" value="1"/>
</dbReference>
<dbReference type="SMART" id="SM00717">
    <property type="entry name" value="SANT"/>
    <property type="match status" value="1"/>
</dbReference>
<dbReference type="PROSITE" id="PS51156">
    <property type="entry name" value="ELM2"/>
    <property type="match status" value="1"/>
</dbReference>
<evidence type="ECO:0000256" key="2">
    <source>
        <dbReference type="ARBA" id="ARBA00022491"/>
    </source>
</evidence>
<evidence type="ECO:0000256" key="4">
    <source>
        <dbReference type="ARBA" id="ARBA00022771"/>
    </source>
</evidence>
<keyword evidence="4 10" id="KW-0863">Zinc-finger</keyword>
<comment type="caution">
    <text evidence="16">The sequence shown here is derived from an EMBL/GenBank/DDBJ whole genome shotgun (WGS) entry which is preliminary data.</text>
</comment>
<keyword evidence="17" id="KW-1185">Reference proteome</keyword>
<feature type="region of interest" description="Disordered" evidence="11">
    <location>
        <begin position="643"/>
        <end position="664"/>
    </location>
</feature>
<evidence type="ECO:0000256" key="8">
    <source>
        <dbReference type="ARBA" id="ARBA00023163"/>
    </source>
</evidence>
<evidence type="ECO:0008006" key="18">
    <source>
        <dbReference type="Google" id="ProtNLM"/>
    </source>
</evidence>
<evidence type="ECO:0000256" key="6">
    <source>
        <dbReference type="ARBA" id="ARBA00023015"/>
    </source>
</evidence>
<feature type="domain" description="GATA-type" evidence="12">
    <location>
        <begin position="422"/>
        <end position="479"/>
    </location>
</feature>